<dbReference type="EMBL" id="JBITLV010000001">
    <property type="protein sequence ID" value="MFI7586210.1"/>
    <property type="molecule type" value="Genomic_DNA"/>
</dbReference>
<proteinExistence type="predicted"/>
<keyword evidence="3" id="KW-0732">Signal</keyword>
<feature type="region of interest" description="Disordered" evidence="1">
    <location>
        <begin position="567"/>
        <end position="656"/>
    </location>
</feature>
<feature type="transmembrane region" description="Helical" evidence="2">
    <location>
        <begin position="189"/>
        <end position="210"/>
    </location>
</feature>
<organism evidence="4 5">
    <name type="scientific">Spongisporangium articulatum</name>
    <dbReference type="NCBI Taxonomy" id="3362603"/>
    <lineage>
        <taxon>Bacteria</taxon>
        <taxon>Bacillati</taxon>
        <taxon>Actinomycetota</taxon>
        <taxon>Actinomycetes</taxon>
        <taxon>Kineosporiales</taxon>
        <taxon>Kineosporiaceae</taxon>
        <taxon>Spongisporangium</taxon>
    </lineage>
</organism>
<feature type="chain" id="PRO_5046441777" description="TrbL/VirB6 plasmid conjugal transfer protein" evidence="3">
    <location>
        <begin position="29"/>
        <end position="656"/>
    </location>
</feature>
<gene>
    <name evidence="4" type="ORF">ACIB24_03955</name>
</gene>
<feature type="compositionally biased region" description="Basic and acidic residues" evidence="1">
    <location>
        <begin position="620"/>
        <end position="631"/>
    </location>
</feature>
<feature type="transmembrane region" description="Helical" evidence="2">
    <location>
        <begin position="451"/>
        <end position="468"/>
    </location>
</feature>
<feature type="transmembrane region" description="Helical" evidence="2">
    <location>
        <begin position="408"/>
        <end position="431"/>
    </location>
</feature>
<evidence type="ECO:0000313" key="5">
    <source>
        <dbReference type="Proteomes" id="UP001612915"/>
    </source>
</evidence>
<comment type="caution">
    <text evidence="4">The sequence shown here is derived from an EMBL/GenBank/DDBJ whole genome shotgun (WGS) entry which is preliminary data.</text>
</comment>
<keyword evidence="5" id="KW-1185">Reference proteome</keyword>
<protein>
    <recommendedName>
        <fullName evidence="6">TrbL/VirB6 plasmid conjugal transfer protein</fullName>
    </recommendedName>
</protein>
<keyword evidence="2" id="KW-1133">Transmembrane helix</keyword>
<accession>A0ABW8AIL9</accession>
<feature type="transmembrane region" description="Helical" evidence="2">
    <location>
        <begin position="165"/>
        <end position="182"/>
    </location>
</feature>
<keyword evidence="2" id="KW-0812">Transmembrane</keyword>
<evidence type="ECO:0000256" key="2">
    <source>
        <dbReference type="SAM" id="Phobius"/>
    </source>
</evidence>
<evidence type="ECO:0000256" key="3">
    <source>
        <dbReference type="SAM" id="SignalP"/>
    </source>
</evidence>
<dbReference type="Proteomes" id="UP001612915">
    <property type="component" value="Unassembled WGS sequence"/>
</dbReference>
<name>A0ABW8AIL9_9ACTN</name>
<feature type="region of interest" description="Disordered" evidence="1">
    <location>
        <begin position="235"/>
        <end position="257"/>
    </location>
</feature>
<dbReference type="RefSeq" id="WP_398275454.1">
    <property type="nucleotide sequence ID" value="NZ_JBITLV010000001.1"/>
</dbReference>
<feature type="transmembrane region" description="Helical" evidence="2">
    <location>
        <begin position="356"/>
        <end position="387"/>
    </location>
</feature>
<evidence type="ECO:0000313" key="4">
    <source>
        <dbReference type="EMBL" id="MFI7586210.1"/>
    </source>
</evidence>
<evidence type="ECO:0008006" key="6">
    <source>
        <dbReference type="Google" id="ProtNLM"/>
    </source>
</evidence>
<keyword evidence="2" id="KW-0472">Membrane</keyword>
<evidence type="ECO:0000256" key="1">
    <source>
        <dbReference type="SAM" id="MobiDB-lite"/>
    </source>
</evidence>
<feature type="signal peptide" evidence="3">
    <location>
        <begin position="1"/>
        <end position="28"/>
    </location>
</feature>
<sequence length="656" mass="67579">MRPRLKRILAVTTLVAAGLLASAPAATATGGAGVPAVGVPDLLGCKQAPTPEVPGRGVVGFFQSEPDTLPPAGDPFAKNSTTTIYEQYGYAGLRWNTYDLGCGPDLARAPDATVGTAVANWMMGLPKAAVAATGAVVDAAFSPDFLGVFDPLIETVVTTLQETVFEQWAFVVLAALGLLLIWRARKASLASSAGAIGWALLVMVLVTMVFRWPLVAGHAADETVTSTLAAVTGGLNDHRTGAPTAVTGTENGEESGQPDAALEAISGMQEALLYQAWLGGTFGNADSAVATEYGPTIFASQALTWREAEVLKTDPDQGKKIIEAKQKTFEETAAKIKAQDPDAYEYLTGQRSDSRVGYAVLAGFATLCAVPFLFAASLLVIGALVIVRFGVMLFPAFATLGLFPTMRSLVTGVGSTVASALINSLVFGIGAAVTVRGMGVLLAPSSAVPPWLAIVLMLLLTIVMWVALRPFRRLTQMVSTGRNHFGSAAGGVGTVTRGATRGAGRILAGAASVFLGVSAAKAGDGTDEAGDGAKRVPQRIEGFSSYDGGAGRAALAGTVSVTAGSVNVSQTPSAPAGGSGTGSGTERPAPVAAEGRSSSGDAWGDGTRFEGRSGGSWFDGGREEPRERPRAEVYANDPRLDEPDLDEVFRPAARRS</sequence>
<reference evidence="4 5" key="1">
    <citation type="submission" date="2024-10" db="EMBL/GenBank/DDBJ databases">
        <title>The Natural Products Discovery Center: Release of the First 8490 Sequenced Strains for Exploring Actinobacteria Biosynthetic Diversity.</title>
        <authorList>
            <person name="Kalkreuter E."/>
            <person name="Kautsar S.A."/>
            <person name="Yang D."/>
            <person name="Bader C.D."/>
            <person name="Teijaro C.N."/>
            <person name="Fluegel L."/>
            <person name="Davis C.M."/>
            <person name="Simpson J.R."/>
            <person name="Lauterbach L."/>
            <person name="Steele A.D."/>
            <person name="Gui C."/>
            <person name="Meng S."/>
            <person name="Li G."/>
            <person name="Viehrig K."/>
            <person name="Ye F."/>
            <person name="Su P."/>
            <person name="Kiefer A.F."/>
            <person name="Nichols A."/>
            <person name="Cepeda A.J."/>
            <person name="Yan W."/>
            <person name="Fan B."/>
            <person name="Jiang Y."/>
            <person name="Adhikari A."/>
            <person name="Zheng C.-J."/>
            <person name="Schuster L."/>
            <person name="Cowan T.M."/>
            <person name="Smanski M.J."/>
            <person name="Chevrette M.G."/>
            <person name="De Carvalho L.P.S."/>
            <person name="Shen B."/>
        </authorList>
    </citation>
    <scope>NUCLEOTIDE SEQUENCE [LARGE SCALE GENOMIC DNA]</scope>
    <source>
        <strain evidence="4 5">NPDC049639</strain>
    </source>
</reference>